<dbReference type="GeneID" id="4622600"/>
<dbReference type="SUPFAM" id="SSF51735">
    <property type="entry name" value="NAD(P)-binding Rossmann-fold domains"/>
    <property type="match status" value="1"/>
</dbReference>
<dbReference type="InterPro" id="IPR013149">
    <property type="entry name" value="ADH-like_C"/>
</dbReference>
<dbReference type="AlphaFoldDB" id="Q751P9"/>
<dbReference type="OrthoDB" id="809632at2759"/>
<name>Q751P9_EREGS</name>
<proteinExistence type="predicted"/>
<dbReference type="Gene3D" id="3.40.50.720">
    <property type="entry name" value="NAD(P)-binding Rossmann-like Domain"/>
    <property type="match status" value="1"/>
</dbReference>
<sequence length="361" mass="39063">MVSAKQWVLKNEADPNHDFNFDMGTSGSTFEMLDVELSSEQVKEGQLLVQTQYLSNDPAQKFWICSGDKNYAAGVAIGEVIPARGIVKVLFSRNQNVKQDEYLAGPIGWRTHAVIEDVSVYSKVSLRAVGELWGHLSVLGSTALTAYFIFKEYLNVAQDESGHHKVFLISGAAGSVGSLCIQLALNVYKASKVIAVAGGAEKVKYVESFGQQVVGVDYKDPEFKKNLLAASGGANTVDYFIDNVGGDILDIGIDLLKVHAVITACGSISGYTDASKFVLKNSSRILTKRLVIKGMLVTDHANKFPEAIEQLASYVQSGEISLEKSATIRDATGDAFKDVPLIWRGLFQGINKGKLITKVSA</sequence>
<dbReference type="PANTHER" id="PTHR43205">
    <property type="entry name" value="PROSTAGLANDIN REDUCTASE"/>
    <property type="match status" value="1"/>
</dbReference>
<protein>
    <submittedName>
        <fullName evidence="4">AGL360Wp</fullName>
    </submittedName>
</protein>
<feature type="domain" description="Alcohol dehydrogenase-like C-terminal" evidence="2">
    <location>
        <begin position="176"/>
        <end position="312"/>
    </location>
</feature>
<dbReference type="SUPFAM" id="SSF50129">
    <property type="entry name" value="GroES-like"/>
    <property type="match status" value="1"/>
</dbReference>
<dbReference type="InterPro" id="IPR036291">
    <property type="entry name" value="NAD(P)-bd_dom_sf"/>
</dbReference>
<dbReference type="GO" id="GO:0016628">
    <property type="term" value="F:oxidoreductase activity, acting on the CH-CH group of donors, NAD or NADP as acceptor"/>
    <property type="evidence" value="ECO:0007669"/>
    <property type="project" value="InterPro"/>
</dbReference>
<dbReference type="InterPro" id="IPR011032">
    <property type="entry name" value="GroES-like_sf"/>
</dbReference>
<dbReference type="EMBL" id="AE016820">
    <property type="protein sequence ID" value="AAS54131.1"/>
    <property type="molecule type" value="Genomic_DNA"/>
</dbReference>
<dbReference type="InterPro" id="IPR045010">
    <property type="entry name" value="MDR_fam"/>
</dbReference>
<evidence type="ECO:0000256" key="1">
    <source>
        <dbReference type="ARBA" id="ARBA00023002"/>
    </source>
</evidence>
<evidence type="ECO:0000313" key="5">
    <source>
        <dbReference type="Proteomes" id="UP000000591"/>
    </source>
</evidence>
<dbReference type="RefSeq" id="NP_986307.1">
    <property type="nucleotide sequence ID" value="NM_211369.1"/>
</dbReference>
<keyword evidence="5" id="KW-1185">Reference proteome</keyword>
<accession>Q751P9</accession>
<dbReference type="STRING" id="284811.Q751P9"/>
<dbReference type="Pfam" id="PF00107">
    <property type="entry name" value="ADH_zinc_N"/>
    <property type="match status" value="1"/>
</dbReference>
<reference evidence="5" key="2">
    <citation type="journal article" date="2013" name="G3 (Bethesda)">
        <title>Genomes of Ashbya fungi isolated from insects reveal four mating-type loci, numerous translocations, lack of transposons, and distinct gene duplications.</title>
        <authorList>
            <person name="Dietrich F.S."/>
            <person name="Voegeli S."/>
            <person name="Kuo S."/>
            <person name="Philippsen P."/>
        </authorList>
    </citation>
    <scope>GENOME REANNOTATION</scope>
    <source>
        <strain evidence="5">ATCC 10895 / CBS 109.51 / FGSC 9923 / NRRL Y-1056</strain>
    </source>
</reference>
<evidence type="ECO:0000259" key="2">
    <source>
        <dbReference type="Pfam" id="PF00107"/>
    </source>
</evidence>
<dbReference type="Proteomes" id="UP000000591">
    <property type="component" value="Chromosome VII"/>
</dbReference>
<dbReference type="PANTHER" id="PTHR43205:SF19">
    <property type="entry name" value="ENOYL REDUCTASE (ER) DOMAIN-CONTAINING PROTEIN"/>
    <property type="match status" value="1"/>
</dbReference>
<evidence type="ECO:0000313" key="4">
    <source>
        <dbReference type="EMBL" id="AAS54131.1"/>
    </source>
</evidence>
<dbReference type="HOGENOM" id="CLU_026673_29_2_1"/>
<reference evidence="4 5" key="1">
    <citation type="journal article" date="2004" name="Science">
        <title>The Ashbya gossypii genome as a tool for mapping the ancient Saccharomyces cerevisiae genome.</title>
        <authorList>
            <person name="Dietrich F.S."/>
            <person name="Voegeli S."/>
            <person name="Brachat S."/>
            <person name="Lerch A."/>
            <person name="Gates K."/>
            <person name="Steiner S."/>
            <person name="Mohr C."/>
            <person name="Pohlmann R."/>
            <person name="Luedi P."/>
            <person name="Choi S."/>
            <person name="Wing R.A."/>
            <person name="Flavier A."/>
            <person name="Gaffney T.D."/>
            <person name="Philippsen P."/>
        </authorList>
    </citation>
    <scope>NUCLEOTIDE SEQUENCE [LARGE SCALE GENOMIC DNA]</scope>
    <source>
        <strain evidence="5">ATCC 10895 / CBS 109.51 / FGSC 9923 / NRRL Y-1056</strain>
    </source>
</reference>
<keyword evidence="1" id="KW-0560">Oxidoreductase</keyword>
<gene>
    <name evidence="4" type="ORF">AGOS_AGL360W</name>
</gene>
<dbReference type="FunCoup" id="Q751P9">
    <property type="interactions" value="394"/>
</dbReference>
<dbReference type="Gene3D" id="3.90.180.10">
    <property type="entry name" value="Medium-chain alcohol dehydrogenases, catalytic domain"/>
    <property type="match status" value="1"/>
</dbReference>
<dbReference type="CDD" id="cd05288">
    <property type="entry name" value="PGDH"/>
    <property type="match status" value="1"/>
</dbReference>
<feature type="domain" description="Oxidoreductase N-terminal" evidence="3">
    <location>
        <begin position="27"/>
        <end position="117"/>
    </location>
</feature>
<dbReference type="eggNOG" id="KOG1196">
    <property type="taxonomic scope" value="Eukaryota"/>
</dbReference>
<dbReference type="InterPro" id="IPR041694">
    <property type="entry name" value="ADH_N_2"/>
</dbReference>
<dbReference type="Pfam" id="PF16884">
    <property type="entry name" value="ADH_N_2"/>
    <property type="match status" value="1"/>
</dbReference>
<dbReference type="KEGG" id="ago:AGOS_AGL360W"/>
<dbReference type="OMA" id="DKVMGMT"/>
<organism evidence="4 5">
    <name type="scientific">Eremothecium gossypii (strain ATCC 10895 / CBS 109.51 / FGSC 9923 / NRRL Y-1056)</name>
    <name type="common">Yeast</name>
    <name type="synonym">Ashbya gossypii</name>
    <dbReference type="NCBI Taxonomy" id="284811"/>
    <lineage>
        <taxon>Eukaryota</taxon>
        <taxon>Fungi</taxon>
        <taxon>Dikarya</taxon>
        <taxon>Ascomycota</taxon>
        <taxon>Saccharomycotina</taxon>
        <taxon>Saccharomycetes</taxon>
        <taxon>Saccharomycetales</taxon>
        <taxon>Saccharomycetaceae</taxon>
        <taxon>Eremothecium</taxon>
    </lineage>
</organism>
<dbReference type="InParanoid" id="Q751P9"/>
<evidence type="ECO:0000259" key="3">
    <source>
        <dbReference type="Pfam" id="PF16884"/>
    </source>
</evidence>